<dbReference type="PROSITE" id="PS50263">
    <property type="entry name" value="CN_HYDROLASE"/>
    <property type="match status" value="1"/>
</dbReference>
<keyword evidence="3 7" id="KW-0436">Ligase</keyword>
<dbReference type="InterPro" id="IPR014729">
    <property type="entry name" value="Rossmann-like_a/b/a_fold"/>
</dbReference>
<keyword evidence="4 7" id="KW-0547">Nucleotide-binding</keyword>
<evidence type="ECO:0000256" key="2">
    <source>
        <dbReference type="ARBA" id="ARBA00007145"/>
    </source>
</evidence>
<dbReference type="Pfam" id="PF02540">
    <property type="entry name" value="NAD_synthase"/>
    <property type="match status" value="1"/>
</dbReference>
<feature type="binding site" evidence="7">
    <location>
        <position position="200"/>
    </location>
    <ligand>
        <name>L-glutamine</name>
        <dbReference type="ChEBI" id="CHEBI:58359"/>
    </ligand>
</feature>
<keyword evidence="12" id="KW-1185">Reference proteome</keyword>
<dbReference type="EMBL" id="RQGD01000034">
    <property type="protein sequence ID" value="TGL58241.1"/>
    <property type="molecule type" value="Genomic_DNA"/>
</dbReference>
<dbReference type="AlphaFoldDB" id="A0A4R9JYD3"/>
<dbReference type="InterPro" id="IPR014445">
    <property type="entry name" value="Gln-dep_NAD_synthase"/>
</dbReference>
<feature type="active site" description="Nucleophile; for glutaminase activity" evidence="7">
    <location>
        <position position="167"/>
    </location>
</feature>
<evidence type="ECO:0000256" key="3">
    <source>
        <dbReference type="ARBA" id="ARBA00022598"/>
    </source>
</evidence>
<gene>
    <name evidence="7 11" type="primary">nadE</name>
    <name evidence="11" type="ORF">EHQ58_12775</name>
</gene>
<feature type="active site" description="Proton acceptor; for glutaminase activity" evidence="7">
    <location>
        <position position="44"/>
    </location>
</feature>
<keyword evidence="6 7" id="KW-0520">NAD</keyword>
<dbReference type="Pfam" id="PF00795">
    <property type="entry name" value="CN_hydrolase"/>
    <property type="match status" value="1"/>
</dbReference>
<proteinExistence type="inferred from homology"/>
<dbReference type="GO" id="GO:0009435">
    <property type="term" value="P:NAD+ biosynthetic process"/>
    <property type="evidence" value="ECO:0007669"/>
    <property type="project" value="UniProtKB-UniRule"/>
</dbReference>
<feature type="binding site" evidence="7">
    <location>
        <position position="194"/>
    </location>
    <ligand>
        <name>L-glutamine</name>
        <dbReference type="ChEBI" id="CHEBI:58359"/>
    </ligand>
</feature>
<dbReference type="Proteomes" id="UP000297693">
    <property type="component" value="Unassembled WGS sequence"/>
</dbReference>
<dbReference type="PIRSF" id="PIRSF006630">
    <property type="entry name" value="NADS_GAT"/>
    <property type="match status" value="1"/>
</dbReference>
<feature type="binding site" evidence="7">
    <location>
        <position position="482"/>
    </location>
    <ligand>
        <name>ATP</name>
        <dbReference type="ChEBI" id="CHEBI:30616"/>
    </ligand>
</feature>
<dbReference type="GO" id="GO:0004359">
    <property type="term" value="F:glutaminase activity"/>
    <property type="evidence" value="ECO:0007669"/>
    <property type="project" value="InterPro"/>
</dbReference>
<comment type="caution">
    <text evidence="7">Lacks conserved residue(s) required for the propagation of feature annotation.</text>
</comment>
<dbReference type="GO" id="GO:0005524">
    <property type="term" value="F:ATP binding"/>
    <property type="evidence" value="ECO:0007669"/>
    <property type="project" value="UniProtKB-UniRule"/>
</dbReference>
<keyword evidence="5 7" id="KW-0067">ATP-binding</keyword>
<dbReference type="Gene3D" id="3.60.110.10">
    <property type="entry name" value="Carbon-nitrogen hydrolase"/>
    <property type="match status" value="1"/>
</dbReference>
<evidence type="ECO:0000259" key="10">
    <source>
        <dbReference type="PROSITE" id="PS50263"/>
    </source>
</evidence>
<organism evidence="11 12">
    <name type="scientific">Leptospira ognonensis</name>
    <dbReference type="NCBI Taxonomy" id="2484945"/>
    <lineage>
        <taxon>Bacteria</taxon>
        <taxon>Pseudomonadati</taxon>
        <taxon>Spirochaetota</taxon>
        <taxon>Spirochaetia</taxon>
        <taxon>Leptospirales</taxon>
        <taxon>Leptospiraceae</taxon>
        <taxon>Leptospira</taxon>
    </lineage>
</organism>
<evidence type="ECO:0000256" key="5">
    <source>
        <dbReference type="ARBA" id="ARBA00022840"/>
    </source>
</evidence>
<dbReference type="CDD" id="cd07570">
    <property type="entry name" value="GAT_Gln-NAD-synth"/>
    <property type="match status" value="1"/>
</dbReference>
<name>A0A4R9JYD3_9LEPT</name>
<evidence type="ECO:0000256" key="1">
    <source>
        <dbReference type="ARBA" id="ARBA00005188"/>
    </source>
</evidence>
<dbReference type="OrthoDB" id="9803818at2"/>
<dbReference type="HAMAP" id="MF_02090">
    <property type="entry name" value="NadE_glutamine_dep"/>
    <property type="match status" value="1"/>
</dbReference>
<dbReference type="SUPFAM" id="SSF56317">
    <property type="entry name" value="Carbon-nitrogen hydrolase"/>
    <property type="match status" value="1"/>
</dbReference>
<dbReference type="Gene3D" id="3.40.50.620">
    <property type="entry name" value="HUPs"/>
    <property type="match status" value="1"/>
</dbReference>
<dbReference type="InterPro" id="IPR003010">
    <property type="entry name" value="C-N_Hydrolase"/>
</dbReference>
<sequence length="646" mass="72965">MHLVKVSAVSLNTTPLDFSGNVKKIIQALSTNQCRDSEYILFPELCISGYGCEDSFFKESVWKRSWLALESLLPYTKNKVIIVGLVVFHGSFLYNCAAVLSNGKIIALIPKLNLANTGIHYERRWFHSPNEFLVDQYMPHYSENQTAVPFGHFLLEKDGVRFGLEICEDSWVTRRASHFYSEQGLDILFSPGASHFSLGKREIRHRIFQETSRTSQIITVFTNLCGNESGRAIFEGGSFFCMDGRVIKEGPRLFFGDSQVTSAAISLSQVRSLRAREKRSLPTKDSLSKIPILRLPSINTNPILLDHRQKEESHFDLPADLEKTTIFNDFTRAVSLGLYDYLRKSKTKGYTLSLSGGADSAACALLVDSMKQIAKKDVGDFVFHNLNIEESKLLVTLYQKTENNSPLTEKIAKLLTEELETEHHSIAIDESVSVAVHLIETTLQKKLSWKTDDLALQNIQARIRSPLIWLLANLNGHLLISTGNRSEASVGYTTMDGDSSGSLCPISGVSKEFILNWLDDIQAGNNAYISPKESLRLLRETKPTAELRPLSEKQEDEKDLMPYPLLQKIERYLVYLGIDEEECLLNLVTDFPSLTKDYLSTQITRFTKLFAAAQWKRERLPPSFHLDEYGLDPKSSYRYPILSGGF</sequence>
<feature type="binding site" evidence="7">
    <location>
        <position position="458"/>
    </location>
    <ligand>
        <name>deamido-NAD(+)</name>
        <dbReference type="ChEBI" id="CHEBI:58437"/>
        <note>ligand shared between two neighboring subunits</note>
    </ligand>
</feature>
<comment type="pathway">
    <text evidence="1 7 8">Cofactor biosynthesis; NAD(+) biosynthesis; NAD(+) from deamido-NAD(+) (L-Gln route): step 1/1.</text>
</comment>
<dbReference type="PANTHER" id="PTHR23090:SF9">
    <property type="entry name" value="GLUTAMINE-DEPENDENT NAD(+) SYNTHETASE"/>
    <property type="match status" value="1"/>
</dbReference>
<evidence type="ECO:0000256" key="7">
    <source>
        <dbReference type="HAMAP-Rule" id="MF_02090"/>
    </source>
</evidence>
<dbReference type="InterPro" id="IPR036526">
    <property type="entry name" value="C-N_Hydrolase_sf"/>
</dbReference>
<comment type="similarity">
    <text evidence="9">Belongs to the NAD synthetase family.</text>
</comment>
<evidence type="ECO:0000313" key="11">
    <source>
        <dbReference type="EMBL" id="TGL58241.1"/>
    </source>
</evidence>
<dbReference type="InterPro" id="IPR022310">
    <property type="entry name" value="NAD/GMP_synthase"/>
</dbReference>
<reference evidence="11" key="1">
    <citation type="journal article" date="2019" name="PLoS Negl. Trop. Dis.">
        <title>Revisiting the worldwide diversity of Leptospira species in the environment.</title>
        <authorList>
            <person name="Vincent A.T."/>
            <person name="Schiettekatte O."/>
            <person name="Bourhy P."/>
            <person name="Veyrier F.J."/>
            <person name="Picardeau M."/>
        </authorList>
    </citation>
    <scope>NUCLEOTIDE SEQUENCE [LARGE SCALE GENOMIC DNA]</scope>
    <source>
        <strain evidence="11">201702476</strain>
    </source>
</reference>
<dbReference type="CDD" id="cd00553">
    <property type="entry name" value="NAD_synthase"/>
    <property type="match status" value="1"/>
</dbReference>
<accession>A0A4R9JYD3</accession>
<evidence type="ECO:0000256" key="6">
    <source>
        <dbReference type="ARBA" id="ARBA00023027"/>
    </source>
</evidence>
<comment type="function">
    <text evidence="7">Catalyzes the ATP-dependent amidation of deamido-NAD to form NAD. Uses L-glutamine as a nitrogen source.</text>
</comment>
<evidence type="ECO:0000256" key="8">
    <source>
        <dbReference type="PIRNR" id="PIRNR006630"/>
    </source>
</evidence>
<comment type="caution">
    <text evidence="11">The sequence shown here is derived from an EMBL/GenBank/DDBJ whole genome shotgun (WGS) entry which is preliminary data.</text>
</comment>
<comment type="similarity">
    <text evidence="2 7 8">In the C-terminal section; belongs to the NAD synthetase family.</text>
</comment>
<protein>
    <recommendedName>
        <fullName evidence="7 8">Glutamine-dependent NAD(+) synthetase</fullName>
        <ecNumber evidence="7 8">6.3.5.1</ecNumber>
    </recommendedName>
    <alternativeName>
        <fullName evidence="7 8">NAD(+) synthase [glutamine-hydrolyzing]</fullName>
    </alternativeName>
</protein>
<dbReference type="PANTHER" id="PTHR23090">
    <property type="entry name" value="NH 3 /GLUTAMINE-DEPENDENT NAD + SYNTHETASE"/>
    <property type="match status" value="1"/>
</dbReference>
<dbReference type="InterPro" id="IPR003694">
    <property type="entry name" value="NAD_synthase"/>
</dbReference>
<evidence type="ECO:0000313" key="12">
    <source>
        <dbReference type="Proteomes" id="UP000297693"/>
    </source>
</evidence>
<feature type="binding site" evidence="7">
    <location>
        <position position="616"/>
    </location>
    <ligand>
        <name>deamido-NAD(+)</name>
        <dbReference type="ChEBI" id="CHEBI:58437"/>
        <note>ligand shared between two neighboring subunits</note>
    </ligand>
</feature>
<comment type="catalytic activity">
    <reaction evidence="7 8">
        <text>deamido-NAD(+) + L-glutamine + ATP + H2O = L-glutamate + AMP + diphosphate + NAD(+) + H(+)</text>
        <dbReference type="Rhea" id="RHEA:24384"/>
        <dbReference type="ChEBI" id="CHEBI:15377"/>
        <dbReference type="ChEBI" id="CHEBI:15378"/>
        <dbReference type="ChEBI" id="CHEBI:29985"/>
        <dbReference type="ChEBI" id="CHEBI:30616"/>
        <dbReference type="ChEBI" id="CHEBI:33019"/>
        <dbReference type="ChEBI" id="CHEBI:57540"/>
        <dbReference type="ChEBI" id="CHEBI:58359"/>
        <dbReference type="ChEBI" id="CHEBI:58437"/>
        <dbReference type="ChEBI" id="CHEBI:456215"/>
        <dbReference type="EC" id="6.3.5.1"/>
    </reaction>
</comment>
<dbReference type="GO" id="GO:0008795">
    <property type="term" value="F:NAD+ synthase activity"/>
    <property type="evidence" value="ECO:0007669"/>
    <property type="project" value="UniProtKB-UniRule"/>
</dbReference>
<dbReference type="EC" id="6.3.5.1" evidence="7 8"/>
<dbReference type="NCBIfam" id="TIGR00552">
    <property type="entry name" value="nadE"/>
    <property type="match status" value="1"/>
</dbReference>
<dbReference type="RefSeq" id="WP_135624260.1">
    <property type="nucleotide sequence ID" value="NZ_RQGD01000034.1"/>
</dbReference>
<dbReference type="UniPathway" id="UPA00253">
    <property type="reaction ID" value="UER00334"/>
</dbReference>
<dbReference type="GO" id="GO:0005737">
    <property type="term" value="C:cytoplasm"/>
    <property type="evidence" value="ECO:0007669"/>
    <property type="project" value="InterPro"/>
</dbReference>
<feature type="active site" description="For glutaminase activity" evidence="7">
    <location>
        <position position="111"/>
    </location>
</feature>
<dbReference type="SUPFAM" id="SSF52402">
    <property type="entry name" value="Adenine nucleotide alpha hydrolases-like"/>
    <property type="match status" value="1"/>
</dbReference>
<evidence type="ECO:0000256" key="9">
    <source>
        <dbReference type="RuleBase" id="RU003811"/>
    </source>
</evidence>
<dbReference type="GO" id="GO:0003952">
    <property type="term" value="F:NAD+ synthase (glutamine-hydrolyzing) activity"/>
    <property type="evidence" value="ECO:0007669"/>
    <property type="project" value="UniProtKB-UniRule"/>
</dbReference>
<evidence type="ECO:0000256" key="4">
    <source>
        <dbReference type="ARBA" id="ARBA00022741"/>
    </source>
</evidence>
<feature type="domain" description="CN hydrolase" evidence="10">
    <location>
        <begin position="4"/>
        <end position="267"/>
    </location>
</feature>
<feature type="binding site" evidence="7">
    <location>
        <position position="487"/>
    </location>
    <ligand>
        <name>deamido-NAD(+)</name>
        <dbReference type="ChEBI" id="CHEBI:58437"/>
        <note>ligand shared between two neighboring subunits</note>
    </ligand>
</feature>